<feature type="domain" description="EF-hand" evidence="4">
    <location>
        <begin position="49"/>
        <end position="84"/>
    </location>
</feature>
<gene>
    <name evidence="5" type="primary">CRNN</name>
</gene>
<evidence type="ECO:0000259" key="4">
    <source>
        <dbReference type="PROSITE" id="PS50222"/>
    </source>
</evidence>
<dbReference type="OMA" id="EWVDDHS"/>
<reference evidence="5" key="2">
    <citation type="submission" date="2025-09" db="UniProtKB">
        <authorList>
            <consortium name="Ensembl"/>
        </authorList>
    </citation>
    <scope>IDENTIFICATION</scope>
</reference>
<keyword evidence="6" id="KW-1185">Reference proteome</keyword>
<feature type="compositionally biased region" description="Polar residues" evidence="3">
    <location>
        <begin position="398"/>
        <end position="407"/>
    </location>
</feature>
<dbReference type="InterPro" id="IPR011992">
    <property type="entry name" value="EF-hand-dom_pair"/>
</dbReference>
<keyword evidence="1" id="KW-0479">Metal-binding</keyword>
<evidence type="ECO:0000313" key="5">
    <source>
        <dbReference type="Ensembl" id="ENSCCAP00000008984.1"/>
    </source>
</evidence>
<dbReference type="PANTHER" id="PTHR11639">
    <property type="entry name" value="S100 CALCIUM-BINDING PROTEIN"/>
    <property type="match status" value="1"/>
</dbReference>
<dbReference type="GO" id="GO:0005509">
    <property type="term" value="F:calcium ion binding"/>
    <property type="evidence" value="ECO:0007669"/>
    <property type="project" value="InterPro"/>
</dbReference>
<accession>A0A2K5PZA8</accession>
<dbReference type="GeneTree" id="ENSGT00940000162465"/>
<dbReference type="PROSITE" id="PS50222">
    <property type="entry name" value="EF_HAND_2"/>
    <property type="match status" value="1"/>
</dbReference>
<reference evidence="5" key="1">
    <citation type="submission" date="2025-08" db="UniProtKB">
        <authorList>
            <consortium name="Ensembl"/>
        </authorList>
    </citation>
    <scope>IDENTIFICATION</scope>
</reference>
<protein>
    <submittedName>
        <fullName evidence="5">Cornulin</fullName>
    </submittedName>
</protein>
<dbReference type="SMART" id="SM00054">
    <property type="entry name" value="EFh"/>
    <property type="match status" value="1"/>
</dbReference>
<dbReference type="GO" id="GO:0005737">
    <property type="term" value="C:cytoplasm"/>
    <property type="evidence" value="ECO:0007669"/>
    <property type="project" value="Ensembl"/>
</dbReference>
<dbReference type="AlphaFoldDB" id="A0A2K5PZA8"/>
<dbReference type="GO" id="GO:0010468">
    <property type="term" value="P:regulation of gene expression"/>
    <property type="evidence" value="ECO:0007669"/>
    <property type="project" value="Ensembl"/>
</dbReference>
<dbReference type="GO" id="GO:0009408">
    <property type="term" value="P:response to heat"/>
    <property type="evidence" value="ECO:0007669"/>
    <property type="project" value="Ensembl"/>
</dbReference>
<dbReference type="CTD" id="49860"/>
<dbReference type="Ensembl" id="ENSCCAT00000026366.1">
    <property type="protein sequence ID" value="ENSCCAP00000008984.1"/>
    <property type="gene ID" value="ENSCCAG00000022242.1"/>
</dbReference>
<name>A0A2K5PZA8_CEBIM</name>
<dbReference type="GO" id="GO:1902808">
    <property type="term" value="P:positive regulation of cell cycle G1/S phase transition"/>
    <property type="evidence" value="ECO:0007669"/>
    <property type="project" value="Ensembl"/>
</dbReference>
<evidence type="ECO:0000256" key="1">
    <source>
        <dbReference type="ARBA" id="ARBA00022723"/>
    </source>
</evidence>
<dbReference type="Proteomes" id="UP000233040">
    <property type="component" value="Unassembled WGS sequence"/>
</dbReference>
<feature type="compositionally biased region" description="Basic and acidic residues" evidence="3">
    <location>
        <begin position="204"/>
        <end position="220"/>
    </location>
</feature>
<dbReference type="GO" id="GO:0098609">
    <property type="term" value="P:cell-cell adhesion"/>
    <property type="evidence" value="ECO:0007669"/>
    <property type="project" value="Ensembl"/>
</dbReference>
<dbReference type="GeneID" id="108297427"/>
<feature type="compositionally biased region" description="Polar residues" evidence="3">
    <location>
        <begin position="343"/>
        <end position="364"/>
    </location>
</feature>
<dbReference type="KEGG" id="cimi:108297427"/>
<feature type="region of interest" description="Disordered" evidence="3">
    <location>
        <begin position="93"/>
        <end position="159"/>
    </location>
</feature>
<dbReference type="Gene3D" id="1.10.238.10">
    <property type="entry name" value="EF-hand"/>
    <property type="match status" value="1"/>
</dbReference>
<dbReference type="InterPro" id="IPR018247">
    <property type="entry name" value="EF_Hand_1_Ca_BS"/>
</dbReference>
<evidence type="ECO:0000313" key="6">
    <source>
        <dbReference type="Proteomes" id="UP000233040"/>
    </source>
</evidence>
<dbReference type="SUPFAM" id="SSF47473">
    <property type="entry name" value="EF-hand"/>
    <property type="match status" value="1"/>
</dbReference>
<dbReference type="SMART" id="SM01394">
    <property type="entry name" value="S_100"/>
    <property type="match status" value="1"/>
</dbReference>
<feature type="region of interest" description="Disordered" evidence="3">
    <location>
        <begin position="390"/>
        <end position="417"/>
    </location>
</feature>
<keyword evidence="2" id="KW-0106">Calcium</keyword>
<evidence type="ECO:0000256" key="2">
    <source>
        <dbReference type="ARBA" id="ARBA00022837"/>
    </source>
</evidence>
<dbReference type="InterPro" id="IPR002048">
    <property type="entry name" value="EF_hand_dom"/>
</dbReference>
<dbReference type="GO" id="GO:0046914">
    <property type="term" value="F:transition metal ion binding"/>
    <property type="evidence" value="ECO:0007669"/>
    <property type="project" value="InterPro"/>
</dbReference>
<dbReference type="GO" id="GO:0051896">
    <property type="term" value="P:regulation of phosphatidylinositol 3-kinase/protein kinase B signal transduction"/>
    <property type="evidence" value="ECO:0007669"/>
    <property type="project" value="Ensembl"/>
</dbReference>
<dbReference type="InterPro" id="IPR034325">
    <property type="entry name" value="S-100_dom"/>
</dbReference>
<dbReference type="GO" id="GO:0010838">
    <property type="term" value="P:positive regulation of keratinocyte proliferation"/>
    <property type="evidence" value="ECO:0007669"/>
    <property type="project" value="Ensembl"/>
</dbReference>
<dbReference type="GO" id="GO:0005615">
    <property type="term" value="C:extracellular space"/>
    <property type="evidence" value="ECO:0007669"/>
    <property type="project" value="TreeGrafter"/>
</dbReference>
<dbReference type="PANTHER" id="PTHR11639:SF26">
    <property type="entry name" value="CORNULIN"/>
    <property type="match status" value="1"/>
</dbReference>
<dbReference type="Pfam" id="PF01023">
    <property type="entry name" value="S_100"/>
    <property type="match status" value="1"/>
</dbReference>
<dbReference type="GO" id="GO:0016020">
    <property type="term" value="C:membrane"/>
    <property type="evidence" value="ECO:0007669"/>
    <property type="project" value="Ensembl"/>
</dbReference>
<feature type="region of interest" description="Disordered" evidence="3">
    <location>
        <begin position="193"/>
        <end position="372"/>
    </location>
</feature>
<feature type="compositionally biased region" description="Polar residues" evidence="3">
    <location>
        <begin position="273"/>
        <end position="308"/>
    </location>
</feature>
<evidence type="ECO:0000256" key="3">
    <source>
        <dbReference type="SAM" id="MobiDB-lite"/>
    </source>
</evidence>
<feature type="compositionally biased region" description="Polar residues" evidence="3">
    <location>
        <begin position="193"/>
        <end position="203"/>
    </location>
</feature>
<dbReference type="GO" id="GO:0071345">
    <property type="term" value="P:cellular response to cytokine stimulus"/>
    <property type="evidence" value="ECO:0007669"/>
    <property type="project" value="Ensembl"/>
</dbReference>
<dbReference type="InterPro" id="IPR013787">
    <property type="entry name" value="S100_Ca-bd_sub"/>
</dbReference>
<dbReference type="CDD" id="cd00213">
    <property type="entry name" value="S-100"/>
    <property type="match status" value="1"/>
</dbReference>
<feature type="compositionally biased region" description="Polar residues" evidence="3">
    <location>
        <begin position="229"/>
        <end position="265"/>
    </location>
</feature>
<dbReference type="PROSITE" id="PS00018">
    <property type="entry name" value="EF_HAND_1"/>
    <property type="match status" value="1"/>
</dbReference>
<dbReference type="GO" id="GO:0048306">
    <property type="term" value="F:calcium-dependent protein binding"/>
    <property type="evidence" value="ECO:0007669"/>
    <property type="project" value="TreeGrafter"/>
</dbReference>
<proteinExistence type="predicted"/>
<feature type="compositionally biased region" description="Low complexity" evidence="3">
    <location>
        <begin position="313"/>
        <end position="325"/>
    </location>
</feature>
<organism evidence="5 6">
    <name type="scientific">Cebus imitator</name>
    <name type="common">Panamanian white-faced capuchin</name>
    <name type="synonym">Cebus capucinus imitator</name>
    <dbReference type="NCBI Taxonomy" id="2715852"/>
    <lineage>
        <taxon>Eukaryota</taxon>
        <taxon>Metazoa</taxon>
        <taxon>Chordata</taxon>
        <taxon>Craniata</taxon>
        <taxon>Vertebrata</taxon>
        <taxon>Euteleostomi</taxon>
        <taxon>Mammalia</taxon>
        <taxon>Eutheria</taxon>
        <taxon>Euarchontoglires</taxon>
        <taxon>Primates</taxon>
        <taxon>Haplorrhini</taxon>
        <taxon>Platyrrhini</taxon>
        <taxon>Cebidae</taxon>
        <taxon>Cebinae</taxon>
        <taxon>Cebus</taxon>
    </lineage>
</organism>
<feature type="compositionally biased region" description="Polar residues" evidence="3">
    <location>
        <begin position="133"/>
        <end position="159"/>
    </location>
</feature>
<sequence length="431" mass="46735">MPQLLRNINGIIDAFRRYARTEGTCTALTRGELKRLLEQEFADVIVKPHDPTTVDEVLRLLDEDHTGTVEFKEFLVLVFKVAQACFKTLSESPEGACSSQGSGRLHPGASQELGEGQRSGTEVGRAGKGQRCEGSSQGQCEQTSRGQNRPGAQTQGAATVSVWVSSHDRQAEFQSQERTSPQTQLWEHTQQIQAVGEGQSLQTREMRPERQPQTRERDRACQTGEIVTGSGTQTKAGATQTLDQGSSHQIGGTNTQTQESTSGQNRETETHGQGRSQTSQAVTGGHAQTQAGSHTQTVEQDRSQTVSHGGTREQGQTQTESGSGQRWTPVSKPETGETVPEGQAQTGASTASGRQDWSSPSVTERQGDRQPAVVVEEWVDDHSRETAILRPDHGSLHPSVSSAQGQDAAQPEEKQGITARELYSYLRSNQP</sequence>
<dbReference type="RefSeq" id="XP_017375579.1">
    <property type="nucleotide sequence ID" value="XM_017520090.1"/>
</dbReference>
<dbReference type="STRING" id="9516.ENSCCAP00000008984"/>